<feature type="region of interest" description="Disordered" evidence="16">
    <location>
        <begin position="378"/>
        <end position="434"/>
    </location>
</feature>
<feature type="region of interest" description="Disordered" evidence="16">
    <location>
        <begin position="493"/>
        <end position="742"/>
    </location>
</feature>
<dbReference type="SUPFAM" id="SSF47616">
    <property type="entry name" value="GST C-terminal domain-like"/>
    <property type="match status" value="1"/>
</dbReference>
<dbReference type="GO" id="GO:0005737">
    <property type="term" value="C:cytoplasm"/>
    <property type="evidence" value="ECO:0007669"/>
    <property type="project" value="UniProtKB-SubCell"/>
</dbReference>
<keyword evidence="10" id="KW-0406">Ion transport</keyword>
<feature type="domain" description="CLIC N-terminal" evidence="17">
    <location>
        <begin position="899"/>
        <end position="983"/>
    </location>
</feature>
<evidence type="ECO:0000256" key="11">
    <source>
        <dbReference type="ARBA" id="ARBA00023136"/>
    </source>
</evidence>
<dbReference type="PANTHER" id="PTHR45476">
    <property type="entry name" value="CHLORIDE INTRACELLULAR CHANNEL PROTEIN 6-RELATED"/>
    <property type="match status" value="1"/>
</dbReference>
<dbReference type="InterPro" id="IPR002946">
    <property type="entry name" value="CLIC"/>
</dbReference>
<evidence type="ECO:0000256" key="2">
    <source>
        <dbReference type="ARBA" id="ARBA00004496"/>
    </source>
</evidence>
<protein>
    <recommendedName>
        <fullName evidence="17">CLIC N-terminal domain-containing protein</fullName>
    </recommendedName>
</protein>
<proteinExistence type="inferred from homology"/>
<dbReference type="SFLD" id="SFLDS00019">
    <property type="entry name" value="Glutathione_Transferase_(cytos"/>
    <property type="match status" value="1"/>
</dbReference>
<dbReference type="Ensembl" id="ENSSMAT00000018696.2">
    <property type="protein sequence ID" value="ENSSMAP00000018467.2"/>
    <property type="gene ID" value="ENSSMAG00000011307.2"/>
</dbReference>
<evidence type="ECO:0000256" key="13">
    <source>
        <dbReference type="ARBA" id="ARBA00023214"/>
    </source>
</evidence>
<feature type="compositionally biased region" description="Basic and acidic residues" evidence="16">
    <location>
        <begin position="384"/>
        <end position="403"/>
    </location>
</feature>
<keyword evidence="9" id="KW-0560">Oxidoreductase</keyword>
<dbReference type="InterPro" id="IPR053823">
    <property type="entry name" value="CLIC_N"/>
</dbReference>
<feature type="compositionally biased region" description="Basic and acidic residues" evidence="16">
    <location>
        <begin position="184"/>
        <end position="199"/>
    </location>
</feature>
<comment type="similarity">
    <text evidence="3">Belongs to the chloride channel CLIC family.</text>
</comment>
<evidence type="ECO:0000256" key="9">
    <source>
        <dbReference type="ARBA" id="ARBA00023002"/>
    </source>
</evidence>
<feature type="region of interest" description="Disordered" evidence="16">
    <location>
        <begin position="179"/>
        <end position="199"/>
    </location>
</feature>
<dbReference type="AlphaFoldDB" id="A0A8D3AHS1"/>
<reference evidence="18" key="1">
    <citation type="submission" date="2023-05" db="EMBL/GenBank/DDBJ databases">
        <title>High-quality long-read genome of Scophthalmus maximus.</title>
        <authorList>
            <person name="Lien S."/>
            <person name="Martinez P."/>
        </authorList>
    </citation>
    <scope>NUCLEOTIDE SEQUENCE [LARGE SCALE GENOMIC DNA]</scope>
</reference>
<keyword evidence="11" id="KW-0472">Membrane</keyword>
<evidence type="ECO:0000313" key="18">
    <source>
        <dbReference type="Ensembl" id="ENSSMAP00000018467.2"/>
    </source>
</evidence>
<dbReference type="GO" id="GO:0005254">
    <property type="term" value="F:chloride channel activity"/>
    <property type="evidence" value="ECO:0007669"/>
    <property type="project" value="UniProtKB-KW"/>
</dbReference>
<accession>A0A8D3AHS1</accession>
<feature type="compositionally biased region" description="Acidic residues" evidence="16">
    <location>
        <begin position="566"/>
        <end position="588"/>
    </location>
</feature>
<sequence>MAEPGSCPNQDLSNTAIVHSPLGICSDLDTQRGREDEEGEEEDDEVELAEEVGEDVLMMADVEERQAEGESGAQVEREEVRIMLPNGVIKEGDRGNETLEDNGEGKEEMEDKEHERMDEQSIKKDGKDKGEEESKGPTIEANENPCLFSAFSTFCQEQISDSHEEKGDRESEVNNQEALIASSETHERDENIKEGDGGLEEHQIVSTTDDTEMLQESSILVEESVSTDDTNKTEGVTLFINSEVMQTIEDPTRDVTTCIDEQINIQNDICQTSAACHSGTQFNIIGTFEVMGNQTNQLPGENQNEIKNTDEENSSESSKQEDEPTNNNIMWQQKGSTEANTEDEGTKEFMKDAMFTSDDVVDVGGEANLKVDQQELALVSSEEPSQKEGWIEDTRSEGVNQKEQEEEQAQQVEVNTQDGGGTTMEEEENTCDVVVPDLMCGEAQSSDKEMQKESSDKLDNLAMVGPPVLECGVEVPLDTQQDVDLDQVKEASEMEVGGEDELDQSGGEVTLEENASTKQGGGDFQGWPSQLLIEAGADWGDNLREQPREKTLVKDDRGGGLAVESMEGELEMAEEPVTVLDDEIEEIQENQSSDLDEPKSATVMDPSEDGIMETKDEECQELEVETVELSKDEKQKDETDEEEIDDKQKNDEGEDEKDERQKYDEGEDEKDEKQKYDEGEDEQDEKLKDEKGEKKKDEMPKDEKGEEDKDGRPRDPNGEEETDEKPEDDSRAMESDINARVKGFKQGMENGILCSEPLVRKEGWGTARRRKDNDWIKNDLPEEERAPEMKDWRKDLKPVKKDVWETERGRKEWMKKEASTEEKSLPRREDWIKELKSVIKDESLPRKKNEHVKRKRVVLLEDGHSYIPQREEMTEEKKEEVKLIAVRRNSKTPEDQDYEISLYVKAGSDGETVGNCPFSQRLFMILWLKGVIFNVTTVDLKRKPADLQDLAPGTNPPFVTFNGEVKVDVNMIEEFLENKLTPPRYPRLAPKHPEANTAGIDVFAKFSAYIKNPRKDTNDALEKALLKSLRRLDDFLRTPLPEEIDAYAPGDLPESSRSFLDGAELTLSDCNLLPKLHILKVVAKKYRSFEIPAEMTGVWRYLNCAYQREEFTSTCPAEREIEFAYLDVAKRIK</sequence>
<gene>
    <name evidence="18" type="primary">LOC118314402</name>
</gene>
<dbReference type="InterPro" id="IPR036282">
    <property type="entry name" value="Glutathione-S-Trfase_C_sf"/>
</dbReference>
<feature type="compositionally biased region" description="Basic and acidic residues" evidence="16">
    <location>
        <begin position="771"/>
        <end position="787"/>
    </location>
</feature>
<dbReference type="PANTHER" id="PTHR45476:SF1">
    <property type="entry name" value="CHLORIDE INTRACELLULAR CHANNEL PROTEIN 6"/>
    <property type="match status" value="1"/>
</dbReference>
<keyword evidence="5" id="KW-0963">Cytoplasm</keyword>
<keyword evidence="8" id="KW-1133">Transmembrane helix</keyword>
<dbReference type="GeneTree" id="ENSGT00940000159602"/>
<dbReference type="FunFam" id="1.20.1050.10:FF:000001">
    <property type="entry name" value="Chloride intracellular channel 2"/>
    <property type="match status" value="1"/>
</dbReference>
<dbReference type="Gene3D" id="3.40.30.10">
    <property type="entry name" value="Glutaredoxin"/>
    <property type="match status" value="1"/>
</dbReference>
<evidence type="ECO:0000313" key="19">
    <source>
        <dbReference type="Proteomes" id="UP000694558"/>
    </source>
</evidence>
<evidence type="ECO:0000256" key="3">
    <source>
        <dbReference type="ARBA" id="ARBA00007655"/>
    </source>
</evidence>
<evidence type="ECO:0000256" key="12">
    <source>
        <dbReference type="ARBA" id="ARBA00023173"/>
    </source>
</evidence>
<feature type="compositionally biased region" description="Basic and acidic residues" evidence="16">
    <location>
        <begin position="685"/>
        <end position="717"/>
    </location>
</feature>
<feature type="compositionally biased region" description="Basic and acidic residues" evidence="16">
    <location>
        <begin position="90"/>
        <end position="135"/>
    </location>
</feature>
<dbReference type="SUPFAM" id="SSF52833">
    <property type="entry name" value="Thioredoxin-like"/>
    <property type="match status" value="1"/>
</dbReference>
<dbReference type="InterPro" id="IPR036249">
    <property type="entry name" value="Thioredoxin-like_sf"/>
</dbReference>
<feature type="region of interest" description="Disordered" evidence="16">
    <location>
        <begin position="764"/>
        <end position="787"/>
    </location>
</feature>
<evidence type="ECO:0000256" key="16">
    <source>
        <dbReference type="SAM" id="MobiDB-lite"/>
    </source>
</evidence>
<organism evidence="18 19">
    <name type="scientific">Scophthalmus maximus</name>
    <name type="common">Turbot</name>
    <name type="synonym">Psetta maxima</name>
    <dbReference type="NCBI Taxonomy" id="52904"/>
    <lineage>
        <taxon>Eukaryota</taxon>
        <taxon>Metazoa</taxon>
        <taxon>Chordata</taxon>
        <taxon>Craniata</taxon>
        <taxon>Vertebrata</taxon>
        <taxon>Euteleostomi</taxon>
        <taxon>Actinopterygii</taxon>
        <taxon>Neopterygii</taxon>
        <taxon>Teleostei</taxon>
        <taxon>Neoteleostei</taxon>
        <taxon>Acanthomorphata</taxon>
        <taxon>Carangaria</taxon>
        <taxon>Pleuronectiformes</taxon>
        <taxon>Pleuronectoidei</taxon>
        <taxon>Scophthalmidae</taxon>
        <taxon>Scophthalmus</taxon>
    </lineage>
</organism>
<feature type="compositionally biased region" description="Basic and acidic residues" evidence="16">
    <location>
        <begin position="541"/>
        <end position="558"/>
    </location>
</feature>
<feature type="region of interest" description="Disordered" evidence="16">
    <location>
        <begin position="294"/>
        <end position="346"/>
    </location>
</feature>
<evidence type="ECO:0000256" key="15">
    <source>
        <dbReference type="ARBA" id="ARBA00024167"/>
    </source>
</evidence>
<evidence type="ECO:0000256" key="4">
    <source>
        <dbReference type="ARBA" id="ARBA00022448"/>
    </source>
</evidence>
<reference evidence="18" key="2">
    <citation type="submission" date="2025-08" db="UniProtKB">
        <authorList>
            <consortium name="Ensembl"/>
        </authorList>
    </citation>
    <scope>IDENTIFICATION</scope>
</reference>
<keyword evidence="12" id="KW-0869">Chloride channel</keyword>
<evidence type="ECO:0000256" key="5">
    <source>
        <dbReference type="ARBA" id="ARBA00022490"/>
    </source>
</evidence>
<dbReference type="GO" id="GO:0034707">
    <property type="term" value="C:chloride channel complex"/>
    <property type="evidence" value="ECO:0007669"/>
    <property type="project" value="UniProtKB-KW"/>
</dbReference>
<feature type="compositionally biased region" description="Acidic residues" evidence="16">
    <location>
        <begin position="606"/>
        <end position="626"/>
    </location>
</feature>
<evidence type="ECO:0000256" key="6">
    <source>
        <dbReference type="ARBA" id="ARBA00022692"/>
    </source>
</evidence>
<keyword evidence="6" id="KW-0812">Transmembrane</keyword>
<dbReference type="Proteomes" id="UP000694558">
    <property type="component" value="Chromosome 1"/>
</dbReference>
<evidence type="ECO:0000256" key="8">
    <source>
        <dbReference type="ARBA" id="ARBA00022989"/>
    </source>
</evidence>
<feature type="compositionally biased region" description="Polar residues" evidence="16">
    <location>
        <begin position="7"/>
        <end position="17"/>
    </location>
</feature>
<evidence type="ECO:0000256" key="10">
    <source>
        <dbReference type="ARBA" id="ARBA00023065"/>
    </source>
</evidence>
<dbReference type="GO" id="GO:0016491">
    <property type="term" value="F:oxidoreductase activity"/>
    <property type="evidence" value="ECO:0007669"/>
    <property type="project" value="UniProtKB-KW"/>
</dbReference>
<keyword evidence="13" id="KW-0868">Chloride</keyword>
<dbReference type="Pfam" id="PF22441">
    <property type="entry name" value="CLIC-like_N"/>
    <property type="match status" value="1"/>
</dbReference>
<keyword evidence="4" id="KW-0813">Transport</keyword>
<dbReference type="NCBIfam" id="TIGR00862">
    <property type="entry name" value="O-ClC"/>
    <property type="match status" value="1"/>
</dbReference>
<dbReference type="InterPro" id="IPR040079">
    <property type="entry name" value="Glutathione_S-Trfase"/>
</dbReference>
<feature type="region of interest" description="Disordered" evidence="16">
    <location>
        <begin position="1"/>
        <end position="145"/>
    </location>
</feature>
<feature type="compositionally biased region" description="Polar residues" evidence="16">
    <location>
        <begin position="294"/>
        <end position="306"/>
    </location>
</feature>
<evidence type="ECO:0000256" key="1">
    <source>
        <dbReference type="ARBA" id="ARBA00004167"/>
    </source>
</evidence>
<evidence type="ECO:0000256" key="7">
    <source>
        <dbReference type="ARBA" id="ARBA00022882"/>
    </source>
</evidence>
<feature type="compositionally biased region" description="Acidic residues" evidence="16">
    <location>
        <begin position="718"/>
        <end position="727"/>
    </location>
</feature>
<name>A0A8D3AHS1_SCOMX</name>
<dbReference type="Gene3D" id="1.20.1050.10">
    <property type="match status" value="1"/>
</dbReference>
<feature type="compositionally biased region" description="Basic and acidic residues" evidence="16">
    <location>
        <begin position="628"/>
        <end position="637"/>
    </location>
</feature>
<comment type="subcellular location">
    <subcellularLocation>
        <location evidence="2">Cytoplasm</location>
    </subcellularLocation>
    <subcellularLocation>
        <location evidence="1">Membrane</location>
        <topology evidence="1">Single-pass membrane protein</topology>
    </subcellularLocation>
</comment>
<feature type="compositionally biased region" description="Basic and acidic residues" evidence="16">
    <location>
        <begin position="728"/>
        <end position="739"/>
    </location>
</feature>
<feature type="compositionally biased region" description="Acidic residues" evidence="16">
    <location>
        <begin position="36"/>
        <end position="54"/>
    </location>
</feature>
<evidence type="ECO:0000256" key="14">
    <source>
        <dbReference type="ARBA" id="ARBA00023303"/>
    </source>
</evidence>
<comment type="catalytic activity">
    <reaction evidence="15">
        <text>chloride(in) = chloride(out)</text>
        <dbReference type="Rhea" id="RHEA:29823"/>
        <dbReference type="ChEBI" id="CHEBI:17996"/>
    </reaction>
</comment>
<feature type="compositionally biased region" description="Polar residues" evidence="16">
    <location>
        <begin position="325"/>
        <end position="339"/>
    </location>
</feature>
<keyword evidence="7" id="KW-0851">Voltage-gated channel</keyword>
<dbReference type="CDD" id="cd03061">
    <property type="entry name" value="GST_N_CLIC"/>
    <property type="match status" value="1"/>
</dbReference>
<evidence type="ECO:0000259" key="17">
    <source>
        <dbReference type="Pfam" id="PF22441"/>
    </source>
</evidence>
<keyword evidence="14" id="KW-0407">Ion channel</keyword>
<dbReference type="PRINTS" id="PR01263">
    <property type="entry name" value="INTCLCHANNEL"/>
</dbReference>